<evidence type="ECO:0000313" key="2">
    <source>
        <dbReference type="Proteomes" id="UP000187367"/>
    </source>
</evidence>
<protein>
    <submittedName>
        <fullName evidence="1">Uncharacterized protein</fullName>
    </submittedName>
</protein>
<dbReference type="EMBL" id="MTJL01000054">
    <property type="protein sequence ID" value="OMH98388.1"/>
    <property type="molecule type" value="Genomic_DNA"/>
</dbReference>
<reference evidence="1 2" key="1">
    <citation type="submission" date="2017-01" db="EMBL/GenBank/DDBJ databases">
        <title>Bacillus phylogenomics.</title>
        <authorList>
            <person name="Dunlap C."/>
        </authorList>
    </citation>
    <scope>NUCLEOTIDE SEQUENCE [LARGE SCALE GENOMIC DNA]</scope>
    <source>
        <strain evidence="1 2">NRRL B-41282</strain>
    </source>
</reference>
<organism evidence="1 2">
    <name type="scientific">Bacillus swezeyi</name>
    <dbReference type="NCBI Taxonomy" id="1925020"/>
    <lineage>
        <taxon>Bacteria</taxon>
        <taxon>Bacillati</taxon>
        <taxon>Bacillota</taxon>
        <taxon>Bacilli</taxon>
        <taxon>Bacillales</taxon>
        <taxon>Bacillaceae</taxon>
        <taxon>Bacillus</taxon>
    </lineage>
</organism>
<name>A0A1R1Q7K9_9BACI</name>
<gene>
    <name evidence="1" type="ORF">BW143_21490</name>
</gene>
<sequence>MNTLRNLSPFEKCRRARRMIPTLSEKQYGKNITYDSSVICFIKMTILPHVVEYVERALKKAFFFGVISITALNFWRSSFLRKTFTSQKALL</sequence>
<dbReference type="Proteomes" id="UP000187367">
    <property type="component" value="Unassembled WGS sequence"/>
</dbReference>
<keyword evidence="2" id="KW-1185">Reference proteome</keyword>
<proteinExistence type="predicted"/>
<accession>A0A1R1Q7K9</accession>
<comment type="caution">
    <text evidence="1">The sequence shown here is derived from an EMBL/GenBank/DDBJ whole genome shotgun (WGS) entry which is preliminary data.</text>
</comment>
<evidence type="ECO:0000313" key="1">
    <source>
        <dbReference type="EMBL" id="OMH98388.1"/>
    </source>
</evidence>
<dbReference type="AlphaFoldDB" id="A0A1R1Q7K9"/>